<evidence type="ECO:0000313" key="2">
    <source>
        <dbReference type="Proteomes" id="UP001422759"/>
    </source>
</evidence>
<keyword evidence="2" id="KW-1185">Reference proteome</keyword>
<protein>
    <submittedName>
        <fullName evidence="1">Uncharacterized protein</fullName>
    </submittedName>
</protein>
<proteinExistence type="predicted"/>
<dbReference type="RefSeq" id="WP_344468545.1">
    <property type="nucleotide sequence ID" value="NZ_BAAANT010000042.1"/>
</dbReference>
<name>A0ABN3A6F4_9ACTN</name>
<dbReference type="Proteomes" id="UP001422759">
    <property type="component" value="Unassembled WGS sequence"/>
</dbReference>
<evidence type="ECO:0000313" key="1">
    <source>
        <dbReference type="EMBL" id="GAA2154583.1"/>
    </source>
</evidence>
<sequence length="201" mass="22794">MTDFPVPPVIEGISGELIERLIMALRSNIKDQSTSPPTAIVSVAITLGLPISNEWNAEVFLRGVQRKLLILRDMNVMESFLAISVRDSVSRWVRSQTSFEAANKNREEDRARLQRVLDDDVAFEEFKSMASAQERDGVSRTDAQIRADLEKVMNGLLAPVSSDEVTRSWADEERWRNACGAYLADDDIEEWYRRYIAGLAR</sequence>
<comment type="caution">
    <text evidence="1">The sequence shown here is derived from an EMBL/GenBank/DDBJ whole genome shotgun (WGS) entry which is preliminary data.</text>
</comment>
<organism evidence="1 2">
    <name type="scientific">Kitasatospora kazusensis</name>
    <dbReference type="NCBI Taxonomy" id="407974"/>
    <lineage>
        <taxon>Bacteria</taxon>
        <taxon>Bacillati</taxon>
        <taxon>Actinomycetota</taxon>
        <taxon>Actinomycetes</taxon>
        <taxon>Kitasatosporales</taxon>
        <taxon>Streptomycetaceae</taxon>
        <taxon>Kitasatospora</taxon>
    </lineage>
</organism>
<gene>
    <name evidence="1" type="ORF">GCM10009760_53630</name>
</gene>
<dbReference type="EMBL" id="BAAANT010000042">
    <property type="protein sequence ID" value="GAA2154583.1"/>
    <property type="molecule type" value="Genomic_DNA"/>
</dbReference>
<accession>A0ABN3A6F4</accession>
<reference evidence="1 2" key="1">
    <citation type="journal article" date="2019" name="Int. J. Syst. Evol. Microbiol.">
        <title>The Global Catalogue of Microorganisms (GCM) 10K type strain sequencing project: providing services to taxonomists for standard genome sequencing and annotation.</title>
        <authorList>
            <consortium name="The Broad Institute Genomics Platform"/>
            <consortium name="The Broad Institute Genome Sequencing Center for Infectious Disease"/>
            <person name="Wu L."/>
            <person name="Ma J."/>
        </authorList>
    </citation>
    <scope>NUCLEOTIDE SEQUENCE [LARGE SCALE GENOMIC DNA]</scope>
    <source>
        <strain evidence="1 2">JCM 14560</strain>
    </source>
</reference>